<name>A0A8H7R5X3_9FUNG</name>
<dbReference type="EMBL" id="JAEPRD010000040">
    <property type="protein sequence ID" value="KAG2205022.1"/>
    <property type="molecule type" value="Genomic_DNA"/>
</dbReference>
<organism evidence="2 3">
    <name type="scientific">Mucor saturninus</name>
    <dbReference type="NCBI Taxonomy" id="64648"/>
    <lineage>
        <taxon>Eukaryota</taxon>
        <taxon>Fungi</taxon>
        <taxon>Fungi incertae sedis</taxon>
        <taxon>Mucoromycota</taxon>
        <taxon>Mucoromycotina</taxon>
        <taxon>Mucoromycetes</taxon>
        <taxon>Mucorales</taxon>
        <taxon>Mucorineae</taxon>
        <taxon>Mucoraceae</taxon>
        <taxon>Mucor</taxon>
    </lineage>
</organism>
<reference evidence="2" key="1">
    <citation type="submission" date="2020-12" db="EMBL/GenBank/DDBJ databases">
        <title>Metabolic potential, ecology and presence of endohyphal bacteria is reflected in genomic diversity of Mucoromycotina.</title>
        <authorList>
            <person name="Muszewska A."/>
            <person name="Okrasinska A."/>
            <person name="Steczkiewicz K."/>
            <person name="Drgas O."/>
            <person name="Orlowska M."/>
            <person name="Perlinska-Lenart U."/>
            <person name="Aleksandrzak-Piekarczyk T."/>
            <person name="Szatraj K."/>
            <person name="Zielenkiewicz U."/>
            <person name="Pilsyk S."/>
            <person name="Malc E."/>
            <person name="Mieczkowski P."/>
            <person name="Kruszewska J.S."/>
            <person name="Biernat P."/>
            <person name="Pawlowska J."/>
        </authorList>
    </citation>
    <scope>NUCLEOTIDE SEQUENCE</scope>
    <source>
        <strain evidence="2">WA0000017839</strain>
    </source>
</reference>
<evidence type="ECO:0000256" key="1">
    <source>
        <dbReference type="ARBA" id="ARBA00023002"/>
    </source>
</evidence>
<dbReference type="AlphaFoldDB" id="A0A8H7R5X3"/>
<accession>A0A8H7R5X3</accession>
<dbReference type="OrthoDB" id="10004862at2759"/>
<dbReference type="GO" id="GO:0016491">
    <property type="term" value="F:oxidoreductase activity"/>
    <property type="evidence" value="ECO:0007669"/>
    <property type="project" value="UniProtKB-KW"/>
</dbReference>
<dbReference type="InterPro" id="IPR025337">
    <property type="entry name" value="Questin_oxidase-like"/>
</dbReference>
<dbReference type="PANTHER" id="PTHR35870">
    <property type="entry name" value="PROTEIN, PUTATIVE (AFU_ORTHOLOGUE AFUA_5G03330)-RELATED"/>
    <property type="match status" value="1"/>
</dbReference>
<keyword evidence="3" id="KW-1185">Reference proteome</keyword>
<dbReference type="Proteomes" id="UP000603453">
    <property type="component" value="Unassembled WGS sequence"/>
</dbReference>
<dbReference type="Pfam" id="PF14027">
    <property type="entry name" value="Questin_oxidase"/>
    <property type="match status" value="1"/>
</dbReference>
<protein>
    <submittedName>
        <fullName evidence="2">Uncharacterized protein</fullName>
    </submittedName>
</protein>
<gene>
    <name evidence="2" type="ORF">INT47_002646</name>
</gene>
<dbReference type="PANTHER" id="PTHR35870:SF1">
    <property type="entry name" value="PROTEIN, PUTATIVE (AFU_ORTHOLOGUE AFUA_5G03330)-RELATED"/>
    <property type="match status" value="1"/>
</dbReference>
<evidence type="ECO:0000313" key="3">
    <source>
        <dbReference type="Proteomes" id="UP000603453"/>
    </source>
</evidence>
<comment type="caution">
    <text evidence="2">The sequence shown here is derived from an EMBL/GenBank/DDBJ whole genome shotgun (WGS) entry which is preliminary data.</text>
</comment>
<keyword evidence="1" id="KW-0560">Oxidoreductase</keyword>
<evidence type="ECO:0000313" key="2">
    <source>
        <dbReference type="EMBL" id="KAG2205022.1"/>
    </source>
</evidence>
<sequence>MSTFKPTIPAKPESFSIIAPGVSPEAALLSDQLLSKNHKEFHCFFNEKKFHNHLIHHLLAAYSLGASKEKIQQIFDEHASYQKPAPPLLAITLTRENYKDYLGQADAYTSFLHFFQSEIEKNGHIDTIRRWVWTGDMLARTVGGAYHPLIHIGYSLEFDIPGIAAEGLAMAACTEPSLATLIPLQPEIQTALLPTQAQMYAENATSTARGYMTQFVDQLSTQLNTRLGIAEKVISPTATRSMDSNEVPGFLKENTLFPIINAIRKDPIFDDVVKPTDMVRSQIILKNKVATDRIREYVDQWPLEENSKDIQTKFKDLYTMVVTALGSAGLRTNHAVKVDFFIMHALTSSEFIHQYISKVAPSEAVSLLRAHLASTLVYYIAGGRPVLNVDDLLAYKIKEQGNNPWLGVMDQSLDCMEPHVIKVVRACAVGQIIYGPQQDPRLNEVWLKVAHMAIESKGQWEFSGLGFEETWK</sequence>
<proteinExistence type="predicted"/>